<dbReference type="InterPro" id="IPR040165">
    <property type="entry name" value="Diminuto-like"/>
</dbReference>
<dbReference type="EMBL" id="LNIX01000005">
    <property type="protein sequence ID" value="OXA55055.1"/>
    <property type="molecule type" value="Genomic_DNA"/>
</dbReference>
<dbReference type="Gene3D" id="3.30.465.10">
    <property type="match status" value="1"/>
</dbReference>
<dbReference type="Proteomes" id="UP000198287">
    <property type="component" value="Unassembled WGS sequence"/>
</dbReference>
<proteinExistence type="predicted"/>
<dbReference type="GO" id="GO:0000246">
    <property type="term" value="F:Delta24(24-1) sterol reductase activity"/>
    <property type="evidence" value="ECO:0007669"/>
    <property type="project" value="TreeGrafter"/>
</dbReference>
<dbReference type="PANTHER" id="PTHR10801:SF0">
    <property type="entry name" value="DELTA(24)-STEROL REDUCTASE"/>
    <property type="match status" value="1"/>
</dbReference>
<name>A0A226EBV8_FOLCA</name>
<dbReference type="InterPro" id="IPR036318">
    <property type="entry name" value="FAD-bd_PCMH-like_sf"/>
</dbReference>
<dbReference type="InterPro" id="IPR016169">
    <property type="entry name" value="FAD-bd_PCMH_sub2"/>
</dbReference>
<dbReference type="GO" id="GO:0050660">
    <property type="term" value="F:flavin adenine dinucleotide binding"/>
    <property type="evidence" value="ECO:0007669"/>
    <property type="project" value="InterPro"/>
</dbReference>
<dbReference type="GO" id="GO:0005737">
    <property type="term" value="C:cytoplasm"/>
    <property type="evidence" value="ECO:0007669"/>
    <property type="project" value="TreeGrafter"/>
</dbReference>
<evidence type="ECO:0000256" key="1">
    <source>
        <dbReference type="ARBA" id="ARBA00023002"/>
    </source>
</evidence>
<feature type="non-terminal residue" evidence="2">
    <location>
        <position position="1"/>
    </location>
</feature>
<keyword evidence="1" id="KW-0560">Oxidoreductase</keyword>
<dbReference type="OrthoDB" id="415825at2759"/>
<protein>
    <submittedName>
        <fullName evidence="2">Delta(24)-sterol reductase</fullName>
    </submittedName>
</protein>
<accession>A0A226EBV8</accession>
<reference evidence="2 3" key="1">
    <citation type="submission" date="2015-12" db="EMBL/GenBank/DDBJ databases">
        <title>The genome of Folsomia candida.</title>
        <authorList>
            <person name="Faddeeva A."/>
            <person name="Derks M.F."/>
            <person name="Anvar Y."/>
            <person name="Smit S."/>
            <person name="Van Straalen N."/>
            <person name="Roelofs D."/>
        </authorList>
    </citation>
    <scope>NUCLEOTIDE SEQUENCE [LARGE SCALE GENOMIC DNA]</scope>
    <source>
        <strain evidence="2 3">VU population</strain>
        <tissue evidence="2">Whole body</tissue>
    </source>
</reference>
<dbReference type="GO" id="GO:0008202">
    <property type="term" value="P:steroid metabolic process"/>
    <property type="evidence" value="ECO:0007669"/>
    <property type="project" value="TreeGrafter"/>
</dbReference>
<organism evidence="2 3">
    <name type="scientific">Folsomia candida</name>
    <name type="common">Springtail</name>
    <dbReference type="NCBI Taxonomy" id="158441"/>
    <lineage>
        <taxon>Eukaryota</taxon>
        <taxon>Metazoa</taxon>
        <taxon>Ecdysozoa</taxon>
        <taxon>Arthropoda</taxon>
        <taxon>Hexapoda</taxon>
        <taxon>Collembola</taxon>
        <taxon>Entomobryomorpha</taxon>
        <taxon>Isotomoidea</taxon>
        <taxon>Isotomidae</taxon>
        <taxon>Proisotominae</taxon>
        <taxon>Folsomia</taxon>
    </lineage>
</organism>
<dbReference type="PANTHER" id="PTHR10801">
    <property type="entry name" value="24-DEHYDROCHOLESTEROL REDUCTASE"/>
    <property type="match status" value="1"/>
</dbReference>
<dbReference type="OMA" id="LKCENAF"/>
<evidence type="ECO:0000313" key="3">
    <source>
        <dbReference type="Proteomes" id="UP000198287"/>
    </source>
</evidence>
<dbReference type="SUPFAM" id="SSF56176">
    <property type="entry name" value="FAD-binding/transporter-associated domain-like"/>
    <property type="match status" value="1"/>
</dbReference>
<dbReference type="STRING" id="158441.A0A226EBV8"/>
<evidence type="ECO:0000313" key="2">
    <source>
        <dbReference type="EMBL" id="OXA55055.1"/>
    </source>
</evidence>
<sequence>TVTVEPLVKIGQLTRILISKGWTIPVVPELDFLTVGGLICGAGVETSSHKYVKLSYIPVNSLDEATERITKESLKTPGHDFIEGIMYSLDKGVIMVGSLTSKAEPGKVNSVARWYKKSFYKHVESFLSCSQSAPKVEYIPLRHYYHRHTYCIFWVTRFCIPYMEVAPLRWMLGWVAPCEMNWYKLIPLFLRRLFEENLLIQDHVIYPVWLCPAKTLKEPGFFKFGGDADKMHMDIGLYGMSEKQDFEPVKTNKALEQFCLRNNCWKGLSANTFLSRDEFYQMFDPTLYHKVRTELKCENAFPEVYEKVVGRK</sequence>
<dbReference type="GO" id="GO:0016020">
    <property type="term" value="C:membrane"/>
    <property type="evidence" value="ECO:0007669"/>
    <property type="project" value="TreeGrafter"/>
</dbReference>
<comment type="caution">
    <text evidence="2">The sequence shown here is derived from an EMBL/GenBank/DDBJ whole genome shotgun (WGS) entry which is preliminary data.</text>
</comment>
<keyword evidence="3" id="KW-1185">Reference proteome</keyword>
<dbReference type="AlphaFoldDB" id="A0A226EBV8"/>
<gene>
    <name evidence="2" type="ORF">Fcan01_10163</name>
</gene>